<gene>
    <name evidence="2" type="ORF">PR048_022865</name>
</gene>
<dbReference type="PANTHER" id="PTHR45749">
    <property type="match status" value="1"/>
</dbReference>
<evidence type="ECO:0000259" key="1">
    <source>
        <dbReference type="Pfam" id="PF14291"/>
    </source>
</evidence>
<sequence>MVHAIMRDIGDRVRDAGIYSVMIDENTDISDVQQFSVNPRFEKKKNLVPEELFIGLYSTKDITSRTQAEIILDALKRLNLPIELLRGQCCDGGLNMKGEFKGSQARIRGIQALALHVHCAAHSLQLVLKDVIKCIPAAREALQWTNDVGVVVNASPKRKLFQKTFGKQKKKLAWGRQCCVLQDGLRINDDEYKINISAKARGLHDQLEKGSIYFMLIVLRIIFTICEDLSKVLQSSTCSVAGAKCAISMTLKTLEKMRTDKKLKVNLSSLEGICSGCKTVDKIAAVFSKLRKEIRGNLFRSVENLSMLLLVVSASFSSAERSFSTMRRLKNYLRATMKQVRLNYVSVLHEHKEKVDDPCVSNLMREFINNEYRFKVFGTVE</sequence>
<dbReference type="SUPFAM" id="SSF53098">
    <property type="entry name" value="Ribonuclease H-like"/>
    <property type="match status" value="1"/>
</dbReference>
<evidence type="ECO:0000313" key="3">
    <source>
        <dbReference type="Proteomes" id="UP001159363"/>
    </source>
</evidence>
<feature type="domain" description="DUF4371" evidence="1">
    <location>
        <begin position="14"/>
        <end position="102"/>
    </location>
</feature>
<dbReference type="Proteomes" id="UP001159363">
    <property type="component" value="Chromosome 8"/>
</dbReference>
<accession>A0ABQ9GSF6</accession>
<reference evidence="2 3" key="1">
    <citation type="submission" date="2023-02" db="EMBL/GenBank/DDBJ databases">
        <title>LHISI_Scaffold_Assembly.</title>
        <authorList>
            <person name="Stuart O.P."/>
            <person name="Cleave R."/>
            <person name="Magrath M.J.L."/>
            <person name="Mikheyev A.S."/>
        </authorList>
    </citation>
    <scope>NUCLEOTIDE SEQUENCE [LARGE SCALE GENOMIC DNA]</scope>
    <source>
        <strain evidence="2">Daus_M_001</strain>
        <tissue evidence="2">Leg muscle</tissue>
    </source>
</reference>
<dbReference type="PANTHER" id="PTHR45749:SF21">
    <property type="entry name" value="DUF4371 DOMAIN-CONTAINING PROTEIN"/>
    <property type="match status" value="1"/>
</dbReference>
<name>A0ABQ9GSF6_9NEOP</name>
<dbReference type="InterPro" id="IPR012337">
    <property type="entry name" value="RNaseH-like_sf"/>
</dbReference>
<proteinExistence type="predicted"/>
<keyword evidence="3" id="KW-1185">Reference proteome</keyword>
<dbReference type="Pfam" id="PF14291">
    <property type="entry name" value="DUF4371"/>
    <property type="match status" value="1"/>
</dbReference>
<evidence type="ECO:0000313" key="2">
    <source>
        <dbReference type="EMBL" id="KAJ8874975.1"/>
    </source>
</evidence>
<comment type="caution">
    <text evidence="2">The sequence shown here is derived from an EMBL/GenBank/DDBJ whole genome shotgun (WGS) entry which is preliminary data.</text>
</comment>
<organism evidence="2 3">
    <name type="scientific">Dryococelus australis</name>
    <dbReference type="NCBI Taxonomy" id="614101"/>
    <lineage>
        <taxon>Eukaryota</taxon>
        <taxon>Metazoa</taxon>
        <taxon>Ecdysozoa</taxon>
        <taxon>Arthropoda</taxon>
        <taxon>Hexapoda</taxon>
        <taxon>Insecta</taxon>
        <taxon>Pterygota</taxon>
        <taxon>Neoptera</taxon>
        <taxon>Polyneoptera</taxon>
        <taxon>Phasmatodea</taxon>
        <taxon>Verophasmatodea</taxon>
        <taxon>Anareolatae</taxon>
        <taxon>Phasmatidae</taxon>
        <taxon>Eurycanthinae</taxon>
        <taxon>Dryococelus</taxon>
    </lineage>
</organism>
<dbReference type="EMBL" id="JARBHB010000009">
    <property type="protein sequence ID" value="KAJ8874975.1"/>
    <property type="molecule type" value="Genomic_DNA"/>
</dbReference>
<dbReference type="InterPro" id="IPR025398">
    <property type="entry name" value="DUF4371"/>
</dbReference>
<protein>
    <recommendedName>
        <fullName evidence="1">DUF4371 domain-containing protein</fullName>
    </recommendedName>
</protein>